<dbReference type="AlphaFoldDB" id="A0A3B4UM66"/>
<reference evidence="1" key="1">
    <citation type="submission" date="2025-08" db="UniProtKB">
        <authorList>
            <consortium name="Ensembl"/>
        </authorList>
    </citation>
    <scope>IDENTIFICATION</scope>
</reference>
<dbReference type="Ensembl" id="ENSSDUT00000019774.1">
    <property type="protein sequence ID" value="ENSSDUP00000019427.1"/>
    <property type="gene ID" value="ENSSDUG00000014168.1"/>
</dbReference>
<evidence type="ECO:0000313" key="1">
    <source>
        <dbReference type="Ensembl" id="ENSSDUP00000019427.1"/>
    </source>
</evidence>
<organism evidence="1 2">
    <name type="scientific">Seriola dumerili</name>
    <name type="common">Greater amberjack</name>
    <name type="synonym">Caranx dumerili</name>
    <dbReference type="NCBI Taxonomy" id="41447"/>
    <lineage>
        <taxon>Eukaryota</taxon>
        <taxon>Metazoa</taxon>
        <taxon>Chordata</taxon>
        <taxon>Craniata</taxon>
        <taxon>Vertebrata</taxon>
        <taxon>Euteleostomi</taxon>
        <taxon>Actinopterygii</taxon>
        <taxon>Neopterygii</taxon>
        <taxon>Teleostei</taxon>
        <taxon>Neoteleostei</taxon>
        <taxon>Acanthomorphata</taxon>
        <taxon>Carangaria</taxon>
        <taxon>Carangiformes</taxon>
        <taxon>Carangidae</taxon>
        <taxon>Seriola</taxon>
    </lineage>
</organism>
<accession>A0A3B4UM66</accession>
<dbReference type="Proteomes" id="UP000261420">
    <property type="component" value="Unplaced"/>
</dbReference>
<evidence type="ECO:0000313" key="2">
    <source>
        <dbReference type="Proteomes" id="UP000261420"/>
    </source>
</evidence>
<name>A0A3B4UM66_SERDU</name>
<keyword evidence="2" id="KW-1185">Reference proteome</keyword>
<protein>
    <submittedName>
        <fullName evidence="1">Uncharacterized protein</fullName>
    </submittedName>
</protein>
<reference evidence="1" key="2">
    <citation type="submission" date="2025-09" db="UniProtKB">
        <authorList>
            <consortium name="Ensembl"/>
        </authorList>
    </citation>
    <scope>IDENTIFICATION</scope>
</reference>
<sequence>MSSKVHSHHPAVDPAAYDSLQRKTFTSNIAQQKCSFMNIPHCYRASVILIMLTVNTAQESAEWPPPWSRSSTGPFKEIYTRAVKECNCFSILLKAGSVSVRDSYDFDTCTDASQA</sequence>
<proteinExistence type="predicted"/>